<feature type="domain" description="Nucleotidyl transferase" evidence="1">
    <location>
        <begin position="3"/>
        <end position="235"/>
    </location>
</feature>
<dbReference type="Proteomes" id="UP000181976">
    <property type="component" value="Unassembled WGS sequence"/>
</dbReference>
<dbReference type="SUPFAM" id="SSF53448">
    <property type="entry name" value="Nucleotide-diphospho-sugar transferases"/>
    <property type="match status" value="1"/>
</dbReference>
<accession>A0A1I2F0L9</accession>
<dbReference type="InterPro" id="IPR050486">
    <property type="entry name" value="Mannose-1P_guanyltransferase"/>
</dbReference>
<dbReference type="InterPro" id="IPR029044">
    <property type="entry name" value="Nucleotide-diphossugar_trans"/>
</dbReference>
<dbReference type="InterPro" id="IPR005835">
    <property type="entry name" value="NTP_transferase_dom"/>
</dbReference>
<reference evidence="2 3" key="1">
    <citation type="submission" date="2016-10" db="EMBL/GenBank/DDBJ databases">
        <authorList>
            <person name="de Groot N.N."/>
        </authorList>
    </citation>
    <scope>NUCLEOTIDE SEQUENCE [LARGE SCALE GENOMIC DNA]</scope>
    <source>
        <strain evidence="2 3">DSM 19012</strain>
    </source>
</reference>
<dbReference type="PANTHER" id="PTHR22572">
    <property type="entry name" value="SUGAR-1-PHOSPHATE GUANYL TRANSFERASE"/>
    <property type="match status" value="1"/>
</dbReference>
<dbReference type="Pfam" id="PF00483">
    <property type="entry name" value="NTP_transferase"/>
    <property type="match status" value="1"/>
</dbReference>
<dbReference type="STRING" id="385682.SAMN05444380_12553"/>
<dbReference type="AlphaFoldDB" id="A0A1I2F0L9"/>
<dbReference type="EMBL" id="FONA01000025">
    <property type="protein sequence ID" value="SFE98523.1"/>
    <property type="molecule type" value="Genomic_DNA"/>
</dbReference>
<evidence type="ECO:0000313" key="3">
    <source>
        <dbReference type="Proteomes" id="UP000181976"/>
    </source>
</evidence>
<proteinExistence type="predicted"/>
<dbReference type="CDD" id="cd06422">
    <property type="entry name" value="NTP_transferase_like_1"/>
    <property type="match status" value="1"/>
</dbReference>
<dbReference type="OrthoDB" id="9813880at2"/>
<organism evidence="2 3">
    <name type="scientific">Thermophagus xiamenensis</name>
    <dbReference type="NCBI Taxonomy" id="385682"/>
    <lineage>
        <taxon>Bacteria</taxon>
        <taxon>Pseudomonadati</taxon>
        <taxon>Bacteroidota</taxon>
        <taxon>Bacteroidia</taxon>
        <taxon>Marinilabiliales</taxon>
        <taxon>Marinilabiliaceae</taxon>
        <taxon>Thermophagus</taxon>
    </lineage>
</organism>
<keyword evidence="3" id="KW-1185">Reference proteome</keyword>
<protein>
    <submittedName>
        <fullName evidence="2">Nucleotidyl transferase</fullName>
    </submittedName>
</protein>
<evidence type="ECO:0000259" key="1">
    <source>
        <dbReference type="Pfam" id="PF00483"/>
    </source>
</evidence>
<dbReference type="RefSeq" id="WP_010528455.1">
    <property type="nucleotide sequence ID" value="NZ_FONA01000025.1"/>
</dbReference>
<keyword evidence="2" id="KW-0808">Transferase</keyword>
<sequence length="249" mass="28521">MNAMVFAAGLGTRLRPITNHIPKALVTVNKIPMLEYALKKLEHAGISKTVVNIHHHHEQIIDFLNNYSSTKMEILISDEKEKLLDTGGGLFHARKLFDPDTPILLYNVDILTTANLTPFIHFHQEFKPLVSMMVKKRATSRYLLFDNNMVLSGWENINTGEKITIRPALMTTPYGFQGIHIVSPEIFNFSKPDEAFSIIKLYLELGSKHIIKGYETKEDIWYDIGTPQRLEQTRNIITKLSSQELKNLF</sequence>
<dbReference type="Gene3D" id="3.90.550.10">
    <property type="entry name" value="Spore Coat Polysaccharide Biosynthesis Protein SpsA, Chain A"/>
    <property type="match status" value="1"/>
</dbReference>
<dbReference type="eggNOG" id="COG1208">
    <property type="taxonomic scope" value="Bacteria"/>
</dbReference>
<gene>
    <name evidence="2" type="ORF">SAMN05444380_12553</name>
</gene>
<evidence type="ECO:0000313" key="2">
    <source>
        <dbReference type="EMBL" id="SFE98523.1"/>
    </source>
</evidence>
<name>A0A1I2F0L9_9BACT</name>
<dbReference type="InParanoid" id="A0A1I2F0L9"/>
<dbReference type="GO" id="GO:0016740">
    <property type="term" value="F:transferase activity"/>
    <property type="evidence" value="ECO:0007669"/>
    <property type="project" value="UniProtKB-KW"/>
</dbReference>